<evidence type="ECO:0000256" key="1">
    <source>
        <dbReference type="ARBA" id="ARBA00022737"/>
    </source>
</evidence>
<dbReference type="EMBL" id="HBNS01058239">
    <property type="protein sequence ID" value="CAE4663236.1"/>
    <property type="molecule type" value="Transcribed_RNA"/>
</dbReference>
<dbReference type="AlphaFoldDB" id="A0A7S4T2L2"/>
<gene>
    <name evidence="3" type="ORF">DBRI00130_LOCUS41888</name>
</gene>
<dbReference type="Gene3D" id="1.25.40.10">
    <property type="entry name" value="Tetratricopeptide repeat domain"/>
    <property type="match status" value="1"/>
</dbReference>
<dbReference type="SUPFAM" id="SSF48452">
    <property type="entry name" value="TPR-like"/>
    <property type="match status" value="1"/>
</dbReference>
<protein>
    <recommendedName>
        <fullName evidence="4">Tetratricopeptide repeat protein 30</fullName>
    </recommendedName>
</protein>
<sequence length="411" mass="47736">MAAIEFDKSNLEDAKKALRDLPPRKEEEIDPVTLHNEALIRMDEDATVGFRKLNYLLSNPPFPPETFGNLLLLYCKHEYYDLAADILAENSHLTYNFLSQELFEYLDAAIMVTTSPEEAYRKFDNLSTQYIDRLRKLMRAISAASASRDKDAIEASRIEFDEELKCYIPVLMAQARIYWRKEKYTMVESLFRQSAEFCGDHSIWKLNVAHVLFMQQGEKFKDSIRYYNPFVQKCGEKNILEVAAIVLANLCVAYIMTNQNEDAEEIMKSIEKEEERQARNNPQKQFFHSCIVNLVIGTLYCEKGNFEFGVSRICKSLEPYDKKLGADTWFYTKRCFLALAENLSKQMLALKDETVIDIMEFLEDIENNGRDTFTKIEQSKQQFDAMDPTCASNTVAFEARQLRQVFMILTE</sequence>
<evidence type="ECO:0000313" key="3">
    <source>
        <dbReference type="EMBL" id="CAE4663236.1"/>
    </source>
</evidence>
<dbReference type="GO" id="GO:0030992">
    <property type="term" value="C:intraciliary transport particle B"/>
    <property type="evidence" value="ECO:0007669"/>
    <property type="project" value="TreeGrafter"/>
</dbReference>
<name>A0A7S4T2L2_9STRA</name>
<dbReference type="GO" id="GO:0120170">
    <property type="term" value="F:intraciliary transport particle B binding"/>
    <property type="evidence" value="ECO:0007669"/>
    <property type="project" value="TreeGrafter"/>
</dbReference>
<proteinExistence type="predicted"/>
<dbReference type="GO" id="GO:0005879">
    <property type="term" value="C:axonemal microtubule"/>
    <property type="evidence" value="ECO:0007669"/>
    <property type="project" value="TreeGrafter"/>
</dbReference>
<reference evidence="3" key="1">
    <citation type="submission" date="2021-01" db="EMBL/GenBank/DDBJ databases">
        <authorList>
            <person name="Corre E."/>
            <person name="Pelletier E."/>
            <person name="Niang G."/>
            <person name="Scheremetjew M."/>
            <person name="Finn R."/>
            <person name="Kale V."/>
            <person name="Holt S."/>
            <person name="Cochrane G."/>
            <person name="Meng A."/>
            <person name="Brown T."/>
            <person name="Cohen L."/>
        </authorList>
    </citation>
    <scope>NUCLEOTIDE SEQUENCE</scope>
    <source>
        <strain evidence="3">GSO104</strain>
    </source>
</reference>
<dbReference type="PANTHER" id="PTHR20931:SF0">
    <property type="entry name" value="TETRATRICOPEPTIDE REPEAT PROTEIN 30"/>
    <property type="match status" value="1"/>
</dbReference>
<accession>A0A7S4T2L2</accession>
<dbReference type="InterPro" id="IPR039941">
    <property type="entry name" value="TT30"/>
</dbReference>
<dbReference type="GO" id="GO:0042073">
    <property type="term" value="P:intraciliary transport"/>
    <property type="evidence" value="ECO:0007669"/>
    <property type="project" value="TreeGrafter"/>
</dbReference>
<dbReference type="FunFam" id="1.25.40.10:FF:000186">
    <property type="entry name" value="Tetratricopeptide repeat domain 30A"/>
    <property type="match status" value="1"/>
</dbReference>
<evidence type="ECO:0000256" key="2">
    <source>
        <dbReference type="ARBA" id="ARBA00022803"/>
    </source>
</evidence>
<keyword evidence="2" id="KW-0802">TPR repeat</keyword>
<evidence type="ECO:0008006" key="4">
    <source>
        <dbReference type="Google" id="ProtNLM"/>
    </source>
</evidence>
<organism evidence="3">
    <name type="scientific">Ditylum brightwellii</name>
    <dbReference type="NCBI Taxonomy" id="49249"/>
    <lineage>
        <taxon>Eukaryota</taxon>
        <taxon>Sar</taxon>
        <taxon>Stramenopiles</taxon>
        <taxon>Ochrophyta</taxon>
        <taxon>Bacillariophyta</taxon>
        <taxon>Mediophyceae</taxon>
        <taxon>Lithodesmiophycidae</taxon>
        <taxon>Lithodesmiales</taxon>
        <taxon>Lithodesmiaceae</taxon>
        <taxon>Ditylum</taxon>
    </lineage>
</organism>
<dbReference type="PANTHER" id="PTHR20931">
    <property type="entry name" value="TETRATRICOPEPTIDE REPEAT PROTEIN 30"/>
    <property type="match status" value="1"/>
</dbReference>
<dbReference type="InterPro" id="IPR011990">
    <property type="entry name" value="TPR-like_helical_dom_sf"/>
</dbReference>
<keyword evidence="1" id="KW-0677">Repeat</keyword>